<dbReference type="InterPro" id="IPR002397">
    <property type="entry name" value="Cyt_P450_B"/>
</dbReference>
<dbReference type="SUPFAM" id="SSF48264">
    <property type="entry name" value="Cytochrome P450"/>
    <property type="match status" value="1"/>
</dbReference>
<evidence type="ECO:0000256" key="3">
    <source>
        <dbReference type="SAM" id="Phobius"/>
    </source>
</evidence>
<dbReference type="Gene3D" id="1.10.630.10">
    <property type="entry name" value="Cytochrome P450"/>
    <property type="match status" value="1"/>
</dbReference>
<dbReference type="PRINTS" id="PR00359">
    <property type="entry name" value="BP450"/>
</dbReference>
<dbReference type="GO" id="GO:0020037">
    <property type="term" value="F:heme binding"/>
    <property type="evidence" value="ECO:0007669"/>
    <property type="project" value="InterPro"/>
</dbReference>
<evidence type="ECO:0000313" key="4">
    <source>
        <dbReference type="EMBL" id="OAI94837.1"/>
    </source>
</evidence>
<keyword evidence="3" id="KW-0472">Membrane</keyword>
<protein>
    <submittedName>
        <fullName evidence="4">Cytochrome</fullName>
    </submittedName>
</protein>
<keyword evidence="2" id="KW-0408">Iron</keyword>
<gene>
    <name evidence="4" type="ORF">AYO28_07355</name>
</gene>
<organism evidence="4 5">
    <name type="scientific">Pseudomonas putida</name>
    <name type="common">Arthrobacter siderocapsulatus</name>
    <dbReference type="NCBI Taxonomy" id="303"/>
    <lineage>
        <taxon>Bacteria</taxon>
        <taxon>Pseudomonadati</taxon>
        <taxon>Pseudomonadota</taxon>
        <taxon>Gammaproteobacteria</taxon>
        <taxon>Pseudomonadales</taxon>
        <taxon>Pseudomonadaceae</taxon>
        <taxon>Pseudomonas</taxon>
    </lineage>
</organism>
<keyword evidence="3" id="KW-1133">Transmembrane helix</keyword>
<name>A0A177SUZ8_PSEPU</name>
<dbReference type="InterPro" id="IPR017972">
    <property type="entry name" value="Cyt_P450_CS"/>
</dbReference>
<dbReference type="InterPro" id="IPR001128">
    <property type="entry name" value="Cyt_P450"/>
</dbReference>
<dbReference type="GO" id="GO:0016705">
    <property type="term" value="F:oxidoreductase activity, acting on paired donors, with incorporation or reduction of molecular oxygen"/>
    <property type="evidence" value="ECO:0007669"/>
    <property type="project" value="InterPro"/>
</dbReference>
<dbReference type="InterPro" id="IPR036396">
    <property type="entry name" value="Cyt_P450_sf"/>
</dbReference>
<dbReference type="Proteomes" id="UP000077752">
    <property type="component" value="Unassembled WGS sequence"/>
</dbReference>
<dbReference type="GO" id="GO:0005506">
    <property type="term" value="F:iron ion binding"/>
    <property type="evidence" value="ECO:0007669"/>
    <property type="project" value="InterPro"/>
</dbReference>
<dbReference type="PANTHER" id="PTHR46696:SF6">
    <property type="entry name" value="P450, PUTATIVE (EUROFUNG)-RELATED"/>
    <property type="match status" value="1"/>
</dbReference>
<evidence type="ECO:0000256" key="1">
    <source>
        <dbReference type="ARBA" id="ARBA00010617"/>
    </source>
</evidence>
<dbReference type="RefSeq" id="WP_081263075.1">
    <property type="nucleotide sequence ID" value="NZ_LUCV01000004.1"/>
</dbReference>
<keyword evidence="2" id="KW-0560">Oxidoreductase</keyword>
<evidence type="ECO:0000313" key="5">
    <source>
        <dbReference type="Proteomes" id="UP000077752"/>
    </source>
</evidence>
<accession>A0A177SUZ8</accession>
<keyword evidence="2" id="KW-0479">Metal-binding</keyword>
<evidence type="ECO:0000256" key="2">
    <source>
        <dbReference type="RuleBase" id="RU000461"/>
    </source>
</evidence>
<dbReference type="PANTHER" id="PTHR46696">
    <property type="entry name" value="P450, PUTATIVE (EUROFUNG)-RELATED"/>
    <property type="match status" value="1"/>
</dbReference>
<reference evidence="4 5" key="1">
    <citation type="submission" date="2016-03" db="EMBL/GenBank/DDBJ databases">
        <title>Draft Genome Assembly of Pseudomonas putida strain CBF10-2.</title>
        <authorList>
            <person name="Iyer R.S."/>
            <person name="Damania A."/>
        </authorList>
    </citation>
    <scope>NUCLEOTIDE SEQUENCE [LARGE SCALE GENOMIC DNA]</scope>
    <source>
        <strain evidence="4 5">CBF10-2</strain>
    </source>
</reference>
<feature type="transmembrane region" description="Helical" evidence="3">
    <location>
        <begin position="228"/>
        <end position="255"/>
    </location>
</feature>
<dbReference type="AlphaFoldDB" id="A0A177SUZ8"/>
<keyword evidence="2" id="KW-0503">Monooxygenase</keyword>
<dbReference type="PROSITE" id="PS00086">
    <property type="entry name" value="CYTOCHROME_P450"/>
    <property type="match status" value="1"/>
</dbReference>
<comment type="similarity">
    <text evidence="1 2">Belongs to the cytochrome P450 family.</text>
</comment>
<proteinExistence type="inferred from homology"/>
<comment type="caution">
    <text evidence="4">The sequence shown here is derived from an EMBL/GenBank/DDBJ whole genome shotgun (WGS) entry which is preliminary data.</text>
</comment>
<dbReference type="GO" id="GO:0004497">
    <property type="term" value="F:monooxygenase activity"/>
    <property type="evidence" value="ECO:0007669"/>
    <property type="project" value="UniProtKB-KW"/>
</dbReference>
<keyword evidence="3" id="KW-0812">Transmembrane</keyword>
<dbReference type="CDD" id="cd11035">
    <property type="entry name" value="P450cam-like"/>
    <property type="match status" value="1"/>
</dbReference>
<dbReference type="Pfam" id="PF00067">
    <property type="entry name" value="p450"/>
    <property type="match status" value="1"/>
</dbReference>
<keyword evidence="2" id="KW-0349">Heme</keyword>
<dbReference type="EMBL" id="LUCV01000004">
    <property type="protein sequence ID" value="OAI94837.1"/>
    <property type="molecule type" value="Genomic_DNA"/>
</dbReference>
<sequence length="399" mass="44855">MSYPAQWVVPGHVPADRVVDFDFMHPPGAETDVHAAWKTLHDGPDVVWSPYNGGHWIATRAQDIETIQKDSARFSHARVTVPRSEDVQLVPLELDPPEHAAYRTLITPSFLPQAIASMEEDVRALTIELIEGFKARGECEFVGEFAKMLPIVIFLRLVDLPQDDRLQLLEMAELSVRGDLQERQRSQGMLMGYIGKWVEERTRNPGNDLISLIVNARIDGQPISPERMFGMMIVVLFGGLDTVAAMMSFICRFLAEHPVERRRLAAEPELILTAVDELIRRHGVTNTARVVVADTEFNGVQLKQGDQIQVPNALFGLDDRRFANPMDIDLGRKPVVHAAFGNGPHRCPGSFLARTEIKVFLQEWLKRIPEFEIKAGEQPRCASGMVNGMLHLPLQWHVA</sequence>